<feature type="domain" description="Thioester reductase (TE)" evidence="1">
    <location>
        <begin position="42"/>
        <end position="268"/>
    </location>
</feature>
<dbReference type="Proteomes" id="UP000193247">
    <property type="component" value="Unassembled WGS sequence"/>
</dbReference>
<name>A0A1X2LWM9_9MYCO</name>
<dbReference type="GO" id="GO:0080019">
    <property type="term" value="F:alcohol-forming very long-chain fatty acyl-CoA reductase activity"/>
    <property type="evidence" value="ECO:0007669"/>
    <property type="project" value="InterPro"/>
</dbReference>
<keyword evidence="3" id="KW-1185">Reference proteome</keyword>
<dbReference type="InterPro" id="IPR013120">
    <property type="entry name" value="FAR_NAD-bd"/>
</dbReference>
<dbReference type="Gene3D" id="3.40.50.720">
    <property type="entry name" value="NAD(P)-binding Rossmann-like Domain"/>
    <property type="match status" value="1"/>
</dbReference>
<organism evidence="2 3">
    <name type="scientific">Mycobacterium decipiens</name>
    <dbReference type="NCBI Taxonomy" id="1430326"/>
    <lineage>
        <taxon>Bacteria</taxon>
        <taxon>Bacillati</taxon>
        <taxon>Actinomycetota</taxon>
        <taxon>Actinomycetes</taxon>
        <taxon>Mycobacteriales</taxon>
        <taxon>Mycobacteriaceae</taxon>
        <taxon>Mycobacterium</taxon>
    </lineage>
</organism>
<dbReference type="GO" id="GO:0035336">
    <property type="term" value="P:long-chain fatty-acyl-CoA metabolic process"/>
    <property type="evidence" value="ECO:0007669"/>
    <property type="project" value="TreeGrafter"/>
</dbReference>
<reference evidence="2 3" key="1">
    <citation type="submission" date="2017-04" db="EMBL/GenBank/DDBJ databases">
        <title>The new phylogeny of genus Mycobacterium.</title>
        <authorList>
            <person name="Tortoli E."/>
            <person name="Trovato A."/>
            <person name="Cirillo D.M."/>
        </authorList>
    </citation>
    <scope>NUCLEOTIDE SEQUENCE [LARGE SCALE GENOMIC DNA]</scope>
    <source>
        <strain evidence="2 3">TBL 1200985</strain>
    </source>
</reference>
<protein>
    <recommendedName>
        <fullName evidence="1">Thioester reductase (TE) domain-containing protein</fullName>
    </recommendedName>
</protein>
<accession>A0A1X2LWM9</accession>
<dbReference type="AlphaFoldDB" id="A0A1X2LWM9"/>
<dbReference type="Pfam" id="PF07993">
    <property type="entry name" value="NAD_binding_4"/>
    <property type="match status" value="1"/>
</dbReference>
<dbReference type="SUPFAM" id="SSF51735">
    <property type="entry name" value="NAD(P)-binding Rossmann-fold domains"/>
    <property type="match status" value="1"/>
</dbReference>
<dbReference type="OrthoDB" id="9810734at2"/>
<sequence>MVVRHHRPARHGPVVLARSGKRRGVGMCGRGGGAPMIGTTVLTGADGYVGHKIAAGLLEHTDDRLILTVRASSPSELSTKRARLQALLGPALDRRTTIVPADLREADPLGDLDTKGVTAVVHTAAVIRFNVERDLAQRTNVDGTARVCEFALRCPDLRRLAIISTLYTAGKHQGRIAEAPLADAGFVNDYEWSKWAAEQHALATCADLPLSILRLPTIIADDLTGTVTQYNAFHNTVKLFFYGLLTVVPGAKDTPVSVVTAAFVAAAIATLLDPRKPGGVFHVCPEHKNNATVGELVDTAYTVLESDEGFRRRRILRPLYCDPESFKDLVEGAQALRKGPIKESLDSVSSFGEQLFLPKDFATDALYAAWPEPVVEDPLALVTATVSHLVATRWGRNS</sequence>
<dbReference type="InterPro" id="IPR036291">
    <property type="entry name" value="NAD(P)-bd_dom_sf"/>
</dbReference>
<dbReference type="InterPro" id="IPR026055">
    <property type="entry name" value="FAR"/>
</dbReference>
<dbReference type="EMBL" id="NCXP01000006">
    <property type="protein sequence ID" value="OSC41577.1"/>
    <property type="molecule type" value="Genomic_DNA"/>
</dbReference>
<dbReference type="PANTHER" id="PTHR11011:SF45">
    <property type="entry name" value="FATTY ACYL-COA REDUCTASE CG8306-RELATED"/>
    <property type="match status" value="1"/>
</dbReference>
<evidence type="ECO:0000313" key="3">
    <source>
        <dbReference type="Proteomes" id="UP000193247"/>
    </source>
</evidence>
<comment type="caution">
    <text evidence="2">The sequence shown here is derived from an EMBL/GenBank/DDBJ whole genome shotgun (WGS) entry which is preliminary data.</text>
</comment>
<dbReference type="PANTHER" id="PTHR11011">
    <property type="entry name" value="MALE STERILITY PROTEIN 2-RELATED"/>
    <property type="match status" value="1"/>
</dbReference>
<proteinExistence type="predicted"/>
<dbReference type="STRING" id="1430326.B8W66_07485"/>
<gene>
    <name evidence="2" type="ORF">B8W66_07485</name>
</gene>
<evidence type="ECO:0000313" key="2">
    <source>
        <dbReference type="EMBL" id="OSC41577.1"/>
    </source>
</evidence>
<evidence type="ECO:0000259" key="1">
    <source>
        <dbReference type="Pfam" id="PF07993"/>
    </source>
</evidence>